<name>A0A2Z3GPL0_9BACT</name>
<dbReference type="EMBL" id="CP025958">
    <property type="protein sequence ID" value="AWM36229.1"/>
    <property type="molecule type" value="Genomic_DNA"/>
</dbReference>
<dbReference type="Proteomes" id="UP000245802">
    <property type="component" value="Chromosome"/>
</dbReference>
<reference evidence="1 2" key="1">
    <citation type="submission" date="2018-01" db="EMBL/GenBank/DDBJ databases">
        <title>G. obscuriglobus.</title>
        <authorList>
            <person name="Franke J."/>
            <person name="Blomberg W."/>
            <person name="Selmecki A."/>
        </authorList>
    </citation>
    <scope>NUCLEOTIDE SEQUENCE [LARGE SCALE GENOMIC DNA]</scope>
    <source>
        <strain evidence="1 2">DSM 5831</strain>
    </source>
</reference>
<accession>A0A2Z3GPL0</accession>
<gene>
    <name evidence="1" type="ORF">C1280_03855</name>
</gene>
<dbReference type="AlphaFoldDB" id="A0A2Z3GPL0"/>
<proteinExistence type="predicted"/>
<dbReference type="KEGG" id="gog:C1280_03855"/>
<organism evidence="1 2">
    <name type="scientific">Gemmata obscuriglobus</name>
    <dbReference type="NCBI Taxonomy" id="114"/>
    <lineage>
        <taxon>Bacteria</taxon>
        <taxon>Pseudomonadati</taxon>
        <taxon>Planctomycetota</taxon>
        <taxon>Planctomycetia</taxon>
        <taxon>Gemmatales</taxon>
        <taxon>Gemmataceae</taxon>
        <taxon>Gemmata</taxon>
    </lineage>
</organism>
<evidence type="ECO:0000313" key="1">
    <source>
        <dbReference type="EMBL" id="AWM36229.1"/>
    </source>
</evidence>
<sequence>MRCDAVKYRQGFVEVIGQVHPGLVNIETWQVSAAANISGLELESERLVDADISANTELELTPAQARALAVALTAAAYAADGVS</sequence>
<evidence type="ECO:0000313" key="2">
    <source>
        <dbReference type="Proteomes" id="UP000245802"/>
    </source>
</evidence>
<keyword evidence="2" id="KW-1185">Reference proteome</keyword>
<protein>
    <submittedName>
        <fullName evidence="1">Uncharacterized protein</fullName>
    </submittedName>
</protein>